<dbReference type="Pfam" id="PF08240">
    <property type="entry name" value="ADH_N"/>
    <property type="match status" value="1"/>
</dbReference>
<dbReference type="InterPro" id="IPR036291">
    <property type="entry name" value="NAD(P)-bd_dom_sf"/>
</dbReference>
<dbReference type="GO" id="GO:0008270">
    <property type="term" value="F:zinc ion binding"/>
    <property type="evidence" value="ECO:0007669"/>
    <property type="project" value="InterPro"/>
</dbReference>
<organism evidence="6 7">
    <name type="scientific">Anaerofustis stercorihominis</name>
    <dbReference type="NCBI Taxonomy" id="214853"/>
    <lineage>
        <taxon>Bacteria</taxon>
        <taxon>Bacillati</taxon>
        <taxon>Bacillota</taxon>
        <taxon>Clostridia</taxon>
        <taxon>Eubacteriales</taxon>
        <taxon>Eubacteriaceae</taxon>
        <taxon>Anaerofustis</taxon>
    </lineage>
</organism>
<dbReference type="InterPro" id="IPR002328">
    <property type="entry name" value="ADH_Zn_CS"/>
</dbReference>
<protein>
    <recommendedName>
        <fullName evidence="5">Pterin-binding domain-containing protein</fullName>
    </recommendedName>
</protein>
<dbReference type="Pfam" id="PF00107">
    <property type="entry name" value="ADH_zinc_N"/>
    <property type="match status" value="1"/>
</dbReference>
<evidence type="ECO:0000256" key="3">
    <source>
        <dbReference type="ARBA" id="ARBA00023002"/>
    </source>
</evidence>
<sequence length="344" mass="37297">MKALVLEDKEKVVYKDVPKPECPKDGILLKIDVVGLCGSDVRTYSSGVNGLDFPFILGHENIGIIEEIGEDVEGYKVGERVIVNPVIPCGNCYYCEKGMQNLCSTRLTYGHHLHGGFAEYMLIPGIGVQRGQILKIPEGVKSEDMVVVELLSSVVNSQELVNVTLGDTVVIIGAGPLGCLHSEIARLRGAKNIIMANRSEARLEKSKPFSGTHSVNTSKENLKEKVMEITDGMGADVVINATPASKTIEDGIHLLRKQGKLLIFGGLPKDNPNINLDGNLLHYSEIQVIGGFSTTPDSFRKAFEVVAKGMINAELVSHILPLKDMEKGVKMLKSGEALKVVLKP</sequence>
<evidence type="ECO:0000313" key="6">
    <source>
        <dbReference type="EMBL" id="RGD73099.1"/>
    </source>
</evidence>
<dbReference type="InterPro" id="IPR050129">
    <property type="entry name" value="Zn_alcohol_dh"/>
</dbReference>
<dbReference type="PROSITE" id="PS50972">
    <property type="entry name" value="PTERIN_BINDING"/>
    <property type="match status" value="1"/>
</dbReference>
<comment type="similarity">
    <text evidence="4">Belongs to the zinc-containing alcohol dehydrogenase family.</text>
</comment>
<dbReference type="InterPro" id="IPR011032">
    <property type="entry name" value="GroES-like_sf"/>
</dbReference>
<comment type="caution">
    <text evidence="6">The sequence shown here is derived from an EMBL/GenBank/DDBJ whole genome shotgun (WGS) entry which is preliminary data.</text>
</comment>
<dbReference type="Gene3D" id="3.90.180.10">
    <property type="entry name" value="Medium-chain alcohol dehydrogenases, catalytic domain"/>
    <property type="match status" value="1"/>
</dbReference>
<accession>A0A3E3DVU7</accession>
<dbReference type="Proteomes" id="UP000261212">
    <property type="component" value="Unassembled WGS sequence"/>
</dbReference>
<keyword evidence="3" id="KW-0560">Oxidoreductase</keyword>
<dbReference type="InterPro" id="IPR013154">
    <property type="entry name" value="ADH-like_N"/>
</dbReference>
<dbReference type="AlphaFoldDB" id="A0A3E3DVU7"/>
<gene>
    <name evidence="6" type="ORF">DW687_11615</name>
</gene>
<dbReference type="RefSeq" id="WP_117532816.1">
    <property type="nucleotide sequence ID" value="NZ_QUSM01000008.1"/>
</dbReference>
<dbReference type="PROSITE" id="PS00059">
    <property type="entry name" value="ADH_ZINC"/>
    <property type="match status" value="1"/>
</dbReference>
<dbReference type="EMBL" id="QUSM01000008">
    <property type="protein sequence ID" value="RGD73099.1"/>
    <property type="molecule type" value="Genomic_DNA"/>
</dbReference>
<evidence type="ECO:0000256" key="2">
    <source>
        <dbReference type="ARBA" id="ARBA00022833"/>
    </source>
</evidence>
<evidence type="ECO:0000256" key="4">
    <source>
        <dbReference type="RuleBase" id="RU361277"/>
    </source>
</evidence>
<keyword evidence="2 4" id="KW-0862">Zinc</keyword>
<dbReference type="GO" id="GO:0042558">
    <property type="term" value="P:pteridine-containing compound metabolic process"/>
    <property type="evidence" value="ECO:0007669"/>
    <property type="project" value="InterPro"/>
</dbReference>
<evidence type="ECO:0000259" key="5">
    <source>
        <dbReference type="PROSITE" id="PS50972"/>
    </source>
</evidence>
<feature type="domain" description="Pterin-binding" evidence="5">
    <location>
        <begin position="286"/>
        <end position="344"/>
    </location>
</feature>
<name>A0A3E3DVU7_9FIRM</name>
<dbReference type="PANTHER" id="PTHR43401">
    <property type="entry name" value="L-THREONINE 3-DEHYDROGENASE"/>
    <property type="match status" value="1"/>
</dbReference>
<comment type="cofactor">
    <cofactor evidence="4">
        <name>Zn(2+)</name>
        <dbReference type="ChEBI" id="CHEBI:29105"/>
    </cofactor>
</comment>
<dbReference type="InterPro" id="IPR000489">
    <property type="entry name" value="Pterin-binding_dom"/>
</dbReference>
<dbReference type="PANTHER" id="PTHR43401:SF2">
    <property type="entry name" value="L-THREONINE 3-DEHYDROGENASE"/>
    <property type="match status" value="1"/>
</dbReference>
<evidence type="ECO:0000256" key="1">
    <source>
        <dbReference type="ARBA" id="ARBA00022723"/>
    </source>
</evidence>
<keyword evidence="1 4" id="KW-0479">Metal-binding</keyword>
<dbReference type="InterPro" id="IPR013149">
    <property type="entry name" value="ADH-like_C"/>
</dbReference>
<reference evidence="6 7" key="1">
    <citation type="submission" date="2018-08" db="EMBL/GenBank/DDBJ databases">
        <title>A genome reference for cultivated species of the human gut microbiota.</title>
        <authorList>
            <person name="Zou Y."/>
            <person name="Xue W."/>
            <person name="Luo G."/>
        </authorList>
    </citation>
    <scope>NUCLEOTIDE SEQUENCE [LARGE SCALE GENOMIC DNA]</scope>
    <source>
        <strain evidence="6 7">AM25-6</strain>
    </source>
</reference>
<evidence type="ECO:0000313" key="7">
    <source>
        <dbReference type="Proteomes" id="UP000261212"/>
    </source>
</evidence>
<proteinExistence type="inferred from homology"/>
<dbReference type="Gene3D" id="3.40.50.720">
    <property type="entry name" value="NAD(P)-binding Rossmann-like Domain"/>
    <property type="match status" value="1"/>
</dbReference>
<dbReference type="SUPFAM" id="SSF51735">
    <property type="entry name" value="NAD(P)-binding Rossmann-fold domains"/>
    <property type="match status" value="1"/>
</dbReference>
<dbReference type="GO" id="GO:0016491">
    <property type="term" value="F:oxidoreductase activity"/>
    <property type="evidence" value="ECO:0007669"/>
    <property type="project" value="UniProtKB-KW"/>
</dbReference>
<dbReference type="SUPFAM" id="SSF50129">
    <property type="entry name" value="GroES-like"/>
    <property type="match status" value="1"/>
</dbReference>